<evidence type="ECO:0000313" key="9">
    <source>
        <dbReference type="Proteomes" id="UP000887574"/>
    </source>
</evidence>
<feature type="coiled-coil region" evidence="5">
    <location>
        <begin position="372"/>
        <end position="399"/>
    </location>
</feature>
<dbReference type="InterPro" id="IPR012492">
    <property type="entry name" value="RED_C"/>
</dbReference>
<proteinExistence type="inferred from homology"/>
<dbReference type="PANTHER" id="PTHR12765">
    <property type="entry name" value="RED PROTEIN IK FACTOR CYTOKINE IK"/>
    <property type="match status" value="1"/>
</dbReference>
<feature type="compositionally biased region" description="Polar residues" evidence="6">
    <location>
        <begin position="608"/>
        <end position="635"/>
    </location>
</feature>
<dbReference type="InterPro" id="IPR012916">
    <property type="entry name" value="RED_N"/>
</dbReference>
<evidence type="ECO:0000313" key="10">
    <source>
        <dbReference type="WBParaSite" id="jg10764"/>
    </source>
</evidence>
<keyword evidence="9" id="KW-1185">Reference proteome</keyword>
<protein>
    <submittedName>
        <fullName evidence="10">Protein Red</fullName>
    </submittedName>
</protein>
<evidence type="ECO:0000256" key="1">
    <source>
        <dbReference type="ARBA" id="ARBA00004123"/>
    </source>
</evidence>
<comment type="similarity">
    <text evidence="2">Belongs to the RED family.</text>
</comment>
<reference evidence="10" key="1">
    <citation type="submission" date="2022-11" db="UniProtKB">
        <authorList>
            <consortium name="WormBaseParasite"/>
        </authorList>
    </citation>
    <scope>IDENTIFICATION</scope>
</reference>
<evidence type="ECO:0000256" key="6">
    <source>
        <dbReference type="SAM" id="MobiDB-lite"/>
    </source>
</evidence>
<dbReference type="Pfam" id="PF07807">
    <property type="entry name" value="RED_C"/>
    <property type="match status" value="1"/>
</dbReference>
<evidence type="ECO:0000256" key="3">
    <source>
        <dbReference type="ARBA" id="ARBA00022737"/>
    </source>
</evidence>
<feature type="region of interest" description="Disordered" evidence="6">
    <location>
        <begin position="608"/>
        <end position="690"/>
    </location>
</feature>
<keyword evidence="5" id="KW-0175">Coiled coil</keyword>
<feature type="compositionally biased region" description="Polar residues" evidence="6">
    <location>
        <begin position="650"/>
        <end position="661"/>
    </location>
</feature>
<evidence type="ECO:0000259" key="8">
    <source>
        <dbReference type="Pfam" id="PF07808"/>
    </source>
</evidence>
<dbReference type="Pfam" id="PF07808">
    <property type="entry name" value="RED_N"/>
    <property type="match status" value="1"/>
</dbReference>
<comment type="subcellular location">
    <subcellularLocation>
        <location evidence="1">Nucleus</location>
    </subcellularLocation>
</comment>
<sequence length="690" mass="76815">MADTSTIKNLKNDDFRKLLATPASGSQSSSSHANSSASHSFTHRKAPPAGVASSKSKKKFYPPKEKVKKEEGEEGEVDNLYLESQAKLNEIMQKYRDRAGERRKGVTPGDDAEFLRAKLTAAYKAVPGSAKAAASMAERRKMEIQESKYLGGDIEHTHLVKGLDYSLLNKVRNEIEDTDDKDELENVYELDIQSQQPVEQVASNKMVRNVCRTLFHTELPVKNEMFAKGRMAYVVELDDEEEDVPSTLMRSVLDSRVDVSEHINADNLLINKLTQVLSYLRTDLKKRKRGEGAEDGNKQKIFDDVEEEYLPSKTRESGHETITAPSTEETVRKKVKSPLTSRAALVSPETEIETVEITEITTAENTMTETLAELLKNVVECLSKEEQRLKKRRMEEEDDAYAELYPGGIALLDAVGGESDEEADFSKMDMGNRKGPVKRWDFESDQQYADYQESREAMPKAAYQYGVKMNGGRKTKKNAAVAGEKKNESLGAALPTYRNRPSGGGADLSFNSMRSMFETISKPEVRNGLASLAKNPLVQKTAIAVANNPQARSAAISAVQNPSMQQFALRSFTNSTNESSSKPNFDDITRQFESKPVVMQSAHSGLTSQSQFKPMFNSNAQSGNGPKQIYPSLSSMDPFDFPPQLPPSPTSRNFSEQLNQKSYWSYNTNSTTSFQTKPKKQPLAGLHLPK</sequence>
<evidence type="ECO:0000256" key="2">
    <source>
        <dbReference type="ARBA" id="ARBA00006660"/>
    </source>
</evidence>
<dbReference type="AlphaFoldDB" id="A0A915CN83"/>
<feature type="compositionally biased region" description="Low complexity" evidence="6">
    <location>
        <begin position="23"/>
        <end position="40"/>
    </location>
</feature>
<evidence type="ECO:0000259" key="7">
    <source>
        <dbReference type="Pfam" id="PF07807"/>
    </source>
</evidence>
<feature type="domain" description="RED-like N-terminal" evidence="8">
    <location>
        <begin position="79"/>
        <end position="288"/>
    </location>
</feature>
<feature type="compositionally biased region" description="Low complexity" evidence="6">
    <location>
        <begin position="662"/>
        <end position="673"/>
    </location>
</feature>
<evidence type="ECO:0000256" key="4">
    <source>
        <dbReference type="ARBA" id="ARBA00023242"/>
    </source>
</evidence>
<feature type="compositionally biased region" description="Pro residues" evidence="6">
    <location>
        <begin position="640"/>
        <end position="649"/>
    </location>
</feature>
<feature type="domain" description="Protein RED C-terminal" evidence="7">
    <location>
        <begin position="401"/>
        <end position="485"/>
    </location>
</feature>
<keyword evidence="4" id="KW-0539">Nucleus</keyword>
<dbReference type="WBParaSite" id="jg10764">
    <property type="protein sequence ID" value="jg10764"/>
    <property type="gene ID" value="jg10764"/>
</dbReference>
<feature type="compositionally biased region" description="Basic and acidic residues" evidence="6">
    <location>
        <begin position="62"/>
        <end position="71"/>
    </location>
</feature>
<feature type="region of interest" description="Disordered" evidence="6">
    <location>
        <begin position="310"/>
        <end position="335"/>
    </location>
</feature>
<organism evidence="9 10">
    <name type="scientific">Ditylenchus dipsaci</name>
    <dbReference type="NCBI Taxonomy" id="166011"/>
    <lineage>
        <taxon>Eukaryota</taxon>
        <taxon>Metazoa</taxon>
        <taxon>Ecdysozoa</taxon>
        <taxon>Nematoda</taxon>
        <taxon>Chromadorea</taxon>
        <taxon>Rhabditida</taxon>
        <taxon>Tylenchina</taxon>
        <taxon>Tylenchomorpha</taxon>
        <taxon>Sphaerularioidea</taxon>
        <taxon>Anguinidae</taxon>
        <taxon>Anguininae</taxon>
        <taxon>Ditylenchus</taxon>
    </lineage>
</organism>
<dbReference type="GO" id="GO:0005634">
    <property type="term" value="C:nucleus"/>
    <property type="evidence" value="ECO:0007669"/>
    <property type="project" value="UniProtKB-SubCell"/>
</dbReference>
<feature type="region of interest" description="Disordered" evidence="6">
    <location>
        <begin position="1"/>
        <end position="76"/>
    </location>
</feature>
<name>A0A915CN83_9BILA</name>
<dbReference type="Proteomes" id="UP000887574">
    <property type="component" value="Unplaced"/>
</dbReference>
<accession>A0A915CN83</accession>
<evidence type="ECO:0000256" key="5">
    <source>
        <dbReference type="SAM" id="Coils"/>
    </source>
</evidence>
<keyword evidence="3" id="KW-0677">Repeat</keyword>
<dbReference type="InterPro" id="IPR039896">
    <property type="entry name" value="Red-like"/>
</dbReference>